<dbReference type="AlphaFoldDB" id="A0A1A9W1E8"/>
<evidence type="ECO:0000256" key="1">
    <source>
        <dbReference type="SAM" id="Phobius"/>
    </source>
</evidence>
<keyword evidence="3" id="KW-1185">Reference proteome</keyword>
<reference evidence="2" key="2">
    <citation type="submission" date="2020-05" db="UniProtKB">
        <authorList>
            <consortium name="EnsemblMetazoa"/>
        </authorList>
    </citation>
    <scope>IDENTIFICATION</scope>
    <source>
        <strain evidence="2">IAEA</strain>
    </source>
</reference>
<dbReference type="EnsemblMetazoa" id="GBRI002831-RA">
    <property type="protein sequence ID" value="GBRI002831-PA"/>
    <property type="gene ID" value="GBRI002831"/>
</dbReference>
<keyword evidence="1" id="KW-1133">Transmembrane helix</keyword>
<accession>A0A1A9W1E8</accession>
<sequence>MDKEKERLIDADKCLDQKESDVQILSFPQSGVYRHVFPWLTLVIFLIVLVEYLSGKMSSVKIGLTMYTGYTFVAKRAFGVLLQCCFKKVVVKLRITSRPQLYFKRNLMHQPIHLLIFREDNYDKSPVKGGV</sequence>
<evidence type="ECO:0000313" key="3">
    <source>
        <dbReference type="Proteomes" id="UP000091820"/>
    </source>
</evidence>
<protein>
    <submittedName>
        <fullName evidence="2">Uncharacterized protein</fullName>
    </submittedName>
</protein>
<evidence type="ECO:0000313" key="2">
    <source>
        <dbReference type="EnsemblMetazoa" id="GBRI002831-PA"/>
    </source>
</evidence>
<proteinExistence type="predicted"/>
<dbReference type="VEuPathDB" id="VectorBase:GBRI002831"/>
<organism evidence="2 3">
    <name type="scientific">Glossina brevipalpis</name>
    <dbReference type="NCBI Taxonomy" id="37001"/>
    <lineage>
        <taxon>Eukaryota</taxon>
        <taxon>Metazoa</taxon>
        <taxon>Ecdysozoa</taxon>
        <taxon>Arthropoda</taxon>
        <taxon>Hexapoda</taxon>
        <taxon>Insecta</taxon>
        <taxon>Pterygota</taxon>
        <taxon>Neoptera</taxon>
        <taxon>Endopterygota</taxon>
        <taxon>Diptera</taxon>
        <taxon>Brachycera</taxon>
        <taxon>Muscomorpha</taxon>
        <taxon>Hippoboscoidea</taxon>
        <taxon>Glossinidae</taxon>
        <taxon>Glossina</taxon>
    </lineage>
</organism>
<keyword evidence="1" id="KW-0812">Transmembrane</keyword>
<dbReference type="Proteomes" id="UP000091820">
    <property type="component" value="Unassembled WGS sequence"/>
</dbReference>
<feature type="transmembrane region" description="Helical" evidence="1">
    <location>
        <begin position="36"/>
        <end position="54"/>
    </location>
</feature>
<keyword evidence="1" id="KW-0472">Membrane</keyword>
<reference evidence="3" key="1">
    <citation type="submission" date="2014-03" db="EMBL/GenBank/DDBJ databases">
        <authorList>
            <person name="Aksoy S."/>
            <person name="Warren W."/>
            <person name="Wilson R.K."/>
        </authorList>
    </citation>
    <scope>NUCLEOTIDE SEQUENCE [LARGE SCALE GENOMIC DNA]</scope>
    <source>
        <strain evidence="3">IAEA</strain>
    </source>
</reference>
<name>A0A1A9W1E8_9MUSC</name>